<gene>
    <name evidence="2" type="ORF">CHLRE_09g386757v5</name>
</gene>
<evidence type="ECO:0000256" key="1">
    <source>
        <dbReference type="SAM" id="MobiDB-lite"/>
    </source>
</evidence>
<dbReference type="EMBL" id="CM008970">
    <property type="protein sequence ID" value="PNW78235.1"/>
    <property type="molecule type" value="Genomic_DNA"/>
</dbReference>
<dbReference type="PaxDb" id="3055-EDP01973"/>
<feature type="region of interest" description="Disordered" evidence="1">
    <location>
        <begin position="1"/>
        <end position="27"/>
    </location>
</feature>
<dbReference type="GeneID" id="5720822"/>
<organism evidence="2 3">
    <name type="scientific">Chlamydomonas reinhardtii</name>
    <name type="common">Chlamydomonas smithii</name>
    <dbReference type="NCBI Taxonomy" id="3055"/>
    <lineage>
        <taxon>Eukaryota</taxon>
        <taxon>Viridiplantae</taxon>
        <taxon>Chlorophyta</taxon>
        <taxon>core chlorophytes</taxon>
        <taxon>Chlorophyceae</taxon>
        <taxon>CS clade</taxon>
        <taxon>Chlamydomonadales</taxon>
        <taxon>Chlamydomonadaceae</taxon>
        <taxon>Chlamydomonas</taxon>
    </lineage>
</organism>
<dbReference type="OrthoDB" id="540623at2759"/>
<dbReference type="InParanoid" id="A0A2K3DCI0"/>
<accession>A0A2K3DCI0</accession>
<proteinExistence type="predicted"/>
<reference evidence="2 3" key="1">
    <citation type="journal article" date="2007" name="Science">
        <title>The Chlamydomonas genome reveals the evolution of key animal and plant functions.</title>
        <authorList>
            <person name="Merchant S.S."/>
            <person name="Prochnik S.E."/>
            <person name="Vallon O."/>
            <person name="Harris E.H."/>
            <person name="Karpowicz S.J."/>
            <person name="Witman G.B."/>
            <person name="Terry A."/>
            <person name="Salamov A."/>
            <person name="Fritz-Laylin L.K."/>
            <person name="Marechal-Drouard L."/>
            <person name="Marshall W.F."/>
            <person name="Qu L.H."/>
            <person name="Nelson D.R."/>
            <person name="Sanderfoot A.A."/>
            <person name="Spalding M.H."/>
            <person name="Kapitonov V.V."/>
            <person name="Ren Q."/>
            <person name="Ferris P."/>
            <person name="Lindquist E."/>
            <person name="Shapiro H."/>
            <person name="Lucas S.M."/>
            <person name="Grimwood J."/>
            <person name="Schmutz J."/>
            <person name="Cardol P."/>
            <person name="Cerutti H."/>
            <person name="Chanfreau G."/>
            <person name="Chen C.L."/>
            <person name="Cognat V."/>
            <person name="Croft M.T."/>
            <person name="Dent R."/>
            <person name="Dutcher S."/>
            <person name="Fernandez E."/>
            <person name="Fukuzawa H."/>
            <person name="Gonzalez-Ballester D."/>
            <person name="Gonzalez-Halphen D."/>
            <person name="Hallmann A."/>
            <person name="Hanikenne M."/>
            <person name="Hippler M."/>
            <person name="Inwood W."/>
            <person name="Jabbari K."/>
            <person name="Kalanon M."/>
            <person name="Kuras R."/>
            <person name="Lefebvre P.A."/>
            <person name="Lemaire S.D."/>
            <person name="Lobanov A.V."/>
            <person name="Lohr M."/>
            <person name="Manuell A."/>
            <person name="Meier I."/>
            <person name="Mets L."/>
            <person name="Mittag M."/>
            <person name="Mittelmeier T."/>
            <person name="Moroney J.V."/>
            <person name="Moseley J."/>
            <person name="Napoli C."/>
            <person name="Nedelcu A.M."/>
            <person name="Niyogi K."/>
            <person name="Novoselov S.V."/>
            <person name="Paulsen I.T."/>
            <person name="Pazour G."/>
            <person name="Purton S."/>
            <person name="Ral J.P."/>
            <person name="Riano-Pachon D.M."/>
            <person name="Riekhof W."/>
            <person name="Rymarquis L."/>
            <person name="Schroda M."/>
            <person name="Stern D."/>
            <person name="Umen J."/>
            <person name="Willows R."/>
            <person name="Wilson N."/>
            <person name="Zimmer S.L."/>
            <person name="Allmer J."/>
            <person name="Balk J."/>
            <person name="Bisova K."/>
            <person name="Chen C.J."/>
            <person name="Elias M."/>
            <person name="Gendler K."/>
            <person name="Hauser C."/>
            <person name="Lamb M.R."/>
            <person name="Ledford H."/>
            <person name="Long J.C."/>
            <person name="Minagawa J."/>
            <person name="Page M.D."/>
            <person name="Pan J."/>
            <person name="Pootakham W."/>
            <person name="Roje S."/>
            <person name="Rose A."/>
            <person name="Stahlberg E."/>
            <person name="Terauchi A.M."/>
            <person name="Yang P."/>
            <person name="Ball S."/>
            <person name="Bowler C."/>
            <person name="Dieckmann C.L."/>
            <person name="Gladyshev V.N."/>
            <person name="Green P."/>
            <person name="Jorgensen R."/>
            <person name="Mayfield S."/>
            <person name="Mueller-Roeber B."/>
            <person name="Rajamani S."/>
            <person name="Sayre R.T."/>
            <person name="Brokstein P."/>
            <person name="Dubchak I."/>
            <person name="Goodstein D."/>
            <person name="Hornick L."/>
            <person name="Huang Y.W."/>
            <person name="Jhaveri J."/>
            <person name="Luo Y."/>
            <person name="Martinez D."/>
            <person name="Ngau W.C."/>
            <person name="Otillar B."/>
            <person name="Poliakov A."/>
            <person name="Porter A."/>
            <person name="Szajkowski L."/>
            <person name="Werner G."/>
            <person name="Zhou K."/>
            <person name="Grigoriev I.V."/>
            <person name="Rokhsar D.S."/>
            <person name="Grossman A.R."/>
        </authorList>
    </citation>
    <scope>NUCLEOTIDE SEQUENCE [LARGE SCALE GENOMIC DNA]</scope>
    <source>
        <strain evidence="3">CC-503</strain>
    </source>
</reference>
<evidence type="ECO:0000313" key="3">
    <source>
        <dbReference type="Proteomes" id="UP000006906"/>
    </source>
</evidence>
<dbReference type="Proteomes" id="UP000006906">
    <property type="component" value="Chromosome 9"/>
</dbReference>
<name>A0A2K3DCI0_CHLRE</name>
<protein>
    <submittedName>
        <fullName evidence="2">Uncharacterized protein</fullName>
    </submittedName>
</protein>
<evidence type="ECO:0000313" key="2">
    <source>
        <dbReference type="EMBL" id="PNW78235.1"/>
    </source>
</evidence>
<dbReference type="RefSeq" id="XP_042920709.1">
    <property type="nucleotide sequence ID" value="XM_043065413.1"/>
</dbReference>
<dbReference type="Gramene" id="PNW78235">
    <property type="protein sequence ID" value="PNW78235"/>
    <property type="gene ID" value="CHLRE_09g386757v5"/>
</dbReference>
<dbReference type="AlphaFoldDB" id="A0A2K3DCI0"/>
<dbReference type="KEGG" id="cre:CHLRE_09g386757v5"/>
<keyword evidence="3" id="KW-1185">Reference proteome</keyword>
<sequence>MEPNLPGTDDAAALSGRSSDVSDVTPRRHTFTVTVSKEVAAGVAPLSPIASITARPRPAAVPCPSGSLKRQLGLGDCIAPHSIDPSWRRCWIPHSPPLPSSDGAAPRHGHYLMLKEGSM</sequence>